<dbReference type="InterPro" id="IPR000873">
    <property type="entry name" value="AMP-dep_synth/lig_dom"/>
</dbReference>
<protein>
    <submittedName>
        <fullName evidence="4">Non-ribosomal peptide synthetase</fullName>
    </submittedName>
</protein>
<dbReference type="GO" id="GO:0044550">
    <property type="term" value="P:secondary metabolite biosynthetic process"/>
    <property type="evidence" value="ECO:0007669"/>
    <property type="project" value="TreeGrafter"/>
</dbReference>
<dbReference type="Proteomes" id="UP000308444">
    <property type="component" value="Unassembled WGS sequence"/>
</dbReference>
<evidence type="ECO:0000259" key="3">
    <source>
        <dbReference type="Pfam" id="PF00501"/>
    </source>
</evidence>
<keyword evidence="1" id="KW-0596">Phosphopantetheine</keyword>
<dbReference type="Gene3D" id="3.40.50.980">
    <property type="match status" value="1"/>
</dbReference>
<proteinExistence type="predicted"/>
<dbReference type="GO" id="GO:0031177">
    <property type="term" value="F:phosphopantetheine binding"/>
    <property type="evidence" value="ECO:0007669"/>
    <property type="project" value="TreeGrafter"/>
</dbReference>
<evidence type="ECO:0000313" key="4">
    <source>
        <dbReference type="EMBL" id="TKI87415.1"/>
    </source>
</evidence>
<dbReference type="Gene3D" id="2.30.38.10">
    <property type="entry name" value="Luciferase, Domain 3"/>
    <property type="match status" value="1"/>
</dbReference>
<organism evidence="4 5">
    <name type="scientific">Bacillus cereus</name>
    <dbReference type="NCBI Taxonomy" id="1396"/>
    <lineage>
        <taxon>Bacteria</taxon>
        <taxon>Bacillati</taxon>
        <taxon>Bacillota</taxon>
        <taxon>Bacilli</taxon>
        <taxon>Bacillales</taxon>
        <taxon>Bacillaceae</taxon>
        <taxon>Bacillus</taxon>
        <taxon>Bacillus cereus group</taxon>
    </lineage>
</organism>
<evidence type="ECO:0000313" key="5">
    <source>
        <dbReference type="Proteomes" id="UP000308444"/>
    </source>
</evidence>
<sequence length="123" mass="13871">YGPTEATVCCTSYQYETNKEITTQNVPIGSPLLNTKIYILDSFHRIQPIGVPGEICISGIGLARGYINRKELTADKFIDHPFEPGEKLYKTGDIARWLPDGNIEYLGRVDHQVKIRGYRIELG</sequence>
<evidence type="ECO:0000256" key="2">
    <source>
        <dbReference type="ARBA" id="ARBA00022553"/>
    </source>
</evidence>
<name>A0A9X9F1P8_BACCE</name>
<dbReference type="GO" id="GO:0043041">
    <property type="term" value="P:amino acid activation for nonribosomal peptide biosynthetic process"/>
    <property type="evidence" value="ECO:0007669"/>
    <property type="project" value="TreeGrafter"/>
</dbReference>
<dbReference type="GO" id="GO:0005829">
    <property type="term" value="C:cytosol"/>
    <property type="evidence" value="ECO:0007669"/>
    <property type="project" value="TreeGrafter"/>
</dbReference>
<accession>A0A9X9F1P8</accession>
<dbReference type="AlphaFoldDB" id="A0A9X9F1P8"/>
<gene>
    <name evidence="4" type="ORF">FC695_38880</name>
</gene>
<dbReference type="Pfam" id="PF00501">
    <property type="entry name" value="AMP-binding"/>
    <property type="match status" value="1"/>
</dbReference>
<keyword evidence="2" id="KW-0597">Phosphoprotein</keyword>
<comment type="caution">
    <text evidence="4">The sequence shown here is derived from an EMBL/GenBank/DDBJ whole genome shotgun (WGS) entry which is preliminary data.</text>
</comment>
<dbReference type="FunFam" id="2.30.38.10:FF:000001">
    <property type="entry name" value="Non-ribosomal peptide synthetase PvdI"/>
    <property type="match status" value="1"/>
</dbReference>
<evidence type="ECO:0000256" key="1">
    <source>
        <dbReference type="ARBA" id="ARBA00022450"/>
    </source>
</evidence>
<dbReference type="EMBL" id="SZOH01004243">
    <property type="protein sequence ID" value="TKI87415.1"/>
    <property type="molecule type" value="Genomic_DNA"/>
</dbReference>
<dbReference type="PANTHER" id="PTHR45527:SF1">
    <property type="entry name" value="FATTY ACID SYNTHASE"/>
    <property type="match status" value="1"/>
</dbReference>
<dbReference type="SUPFAM" id="SSF56801">
    <property type="entry name" value="Acetyl-CoA synthetase-like"/>
    <property type="match status" value="1"/>
</dbReference>
<feature type="non-terminal residue" evidence="4">
    <location>
        <position position="1"/>
    </location>
</feature>
<reference evidence="4 5" key="1">
    <citation type="journal article" date="2019" name="Environ. Microbiol.">
        <title>An active ?-lactamase is a part of an orchestrated cell wall stress resistance network of Bacillus subtilis and related rhizosphere species.</title>
        <authorList>
            <person name="Bucher T."/>
            <person name="Keren-Paz A."/>
            <person name="Hausser J."/>
            <person name="Olender T."/>
            <person name="Cytryn E."/>
            <person name="Kolodkin-Gal I."/>
        </authorList>
    </citation>
    <scope>NUCLEOTIDE SEQUENCE [LARGE SCALE GENOMIC DNA]</scope>
    <source>
        <strain evidence="4 5">I32</strain>
    </source>
</reference>
<dbReference type="PANTHER" id="PTHR45527">
    <property type="entry name" value="NONRIBOSOMAL PEPTIDE SYNTHETASE"/>
    <property type="match status" value="1"/>
</dbReference>
<feature type="domain" description="AMP-dependent synthetase/ligase" evidence="3">
    <location>
        <begin position="1"/>
        <end position="66"/>
    </location>
</feature>
<feature type="non-terminal residue" evidence="4">
    <location>
        <position position="123"/>
    </location>
</feature>